<keyword evidence="4 9" id="KW-0547">Nucleotide-binding</keyword>
<keyword evidence="2 10" id="KW-0723">Serine/threonine-protein kinase</keyword>
<dbReference type="GO" id="GO:0050684">
    <property type="term" value="P:regulation of mRNA processing"/>
    <property type="evidence" value="ECO:0007669"/>
    <property type="project" value="TreeGrafter"/>
</dbReference>
<comment type="caution">
    <text evidence="13">The sequence shown here is derived from an EMBL/GenBank/DDBJ whole genome shotgun (WGS) entry which is preliminary data.</text>
</comment>
<dbReference type="GO" id="GO:0005524">
    <property type="term" value="F:ATP binding"/>
    <property type="evidence" value="ECO:0007669"/>
    <property type="project" value="UniProtKB-UniRule"/>
</dbReference>
<evidence type="ECO:0000256" key="11">
    <source>
        <dbReference type="SAM" id="MobiDB-lite"/>
    </source>
</evidence>
<name>A0AAD6B106_9TELE</name>
<dbReference type="Proteomes" id="UP001219934">
    <property type="component" value="Unassembled WGS sequence"/>
</dbReference>
<dbReference type="EC" id="2.7.11.1" evidence="1"/>
<protein>
    <recommendedName>
        <fullName evidence="1">non-specific serine/threonine protein kinase</fullName>
        <ecNumber evidence="1">2.7.11.1</ecNumber>
    </recommendedName>
</protein>
<feature type="compositionally biased region" description="Polar residues" evidence="11">
    <location>
        <begin position="1"/>
        <end position="17"/>
    </location>
</feature>
<proteinExistence type="inferred from homology"/>
<feature type="region of interest" description="Disordered" evidence="11">
    <location>
        <begin position="1"/>
        <end position="24"/>
    </location>
</feature>
<dbReference type="GO" id="GO:0004674">
    <property type="term" value="F:protein serine/threonine kinase activity"/>
    <property type="evidence" value="ECO:0007669"/>
    <property type="project" value="UniProtKB-KW"/>
</dbReference>
<dbReference type="SUPFAM" id="SSF56112">
    <property type="entry name" value="Protein kinase-like (PK-like)"/>
    <property type="match status" value="1"/>
</dbReference>
<accession>A0AAD6B106</accession>
<dbReference type="InterPro" id="IPR017441">
    <property type="entry name" value="Protein_kinase_ATP_BS"/>
</dbReference>
<reference evidence="13" key="1">
    <citation type="submission" date="2022-11" db="EMBL/GenBank/DDBJ databases">
        <title>Chromosome-level genome of Pogonophryne albipinna.</title>
        <authorList>
            <person name="Jo E."/>
        </authorList>
    </citation>
    <scope>NUCLEOTIDE SEQUENCE</scope>
    <source>
        <strain evidence="13">SGF0006</strain>
        <tissue evidence="13">Muscle</tissue>
    </source>
</reference>
<dbReference type="InterPro" id="IPR011009">
    <property type="entry name" value="Kinase-like_dom_sf"/>
</dbReference>
<dbReference type="GO" id="GO:0035556">
    <property type="term" value="P:intracellular signal transduction"/>
    <property type="evidence" value="ECO:0007669"/>
    <property type="project" value="TreeGrafter"/>
</dbReference>
<evidence type="ECO:0000256" key="8">
    <source>
        <dbReference type="ARBA" id="ARBA00048679"/>
    </source>
</evidence>
<dbReference type="InterPro" id="IPR000719">
    <property type="entry name" value="Prot_kinase_dom"/>
</dbReference>
<dbReference type="PROSITE" id="PS00107">
    <property type="entry name" value="PROTEIN_KINASE_ATP"/>
    <property type="match status" value="1"/>
</dbReference>
<evidence type="ECO:0000256" key="3">
    <source>
        <dbReference type="ARBA" id="ARBA00022679"/>
    </source>
</evidence>
<dbReference type="CDD" id="cd14136">
    <property type="entry name" value="STKc_SRPK"/>
    <property type="match status" value="1"/>
</dbReference>
<evidence type="ECO:0000313" key="14">
    <source>
        <dbReference type="Proteomes" id="UP001219934"/>
    </source>
</evidence>
<dbReference type="PANTHER" id="PTHR47634:SF24">
    <property type="entry name" value="SRSF PROTEIN KINASE 3-LIKE ISOFORM X1"/>
    <property type="match status" value="1"/>
</dbReference>
<gene>
    <name evidence="13" type="ORF">JOQ06_007520</name>
</gene>
<dbReference type="Gene3D" id="1.10.510.10">
    <property type="entry name" value="Transferase(Phosphotransferase) domain 1"/>
    <property type="match status" value="1"/>
</dbReference>
<dbReference type="GO" id="GO:0005737">
    <property type="term" value="C:cytoplasm"/>
    <property type="evidence" value="ECO:0007669"/>
    <property type="project" value="TreeGrafter"/>
</dbReference>
<keyword evidence="14" id="KW-1185">Reference proteome</keyword>
<dbReference type="GO" id="GO:0005634">
    <property type="term" value="C:nucleus"/>
    <property type="evidence" value="ECO:0007669"/>
    <property type="project" value="TreeGrafter"/>
</dbReference>
<evidence type="ECO:0000259" key="12">
    <source>
        <dbReference type="PROSITE" id="PS50011"/>
    </source>
</evidence>
<dbReference type="PROSITE" id="PS00108">
    <property type="entry name" value="PROTEIN_KINASE_ST"/>
    <property type="match status" value="1"/>
</dbReference>
<dbReference type="SMART" id="SM00220">
    <property type="entry name" value="S_TKc"/>
    <property type="match status" value="1"/>
</dbReference>
<keyword evidence="5" id="KW-0418">Kinase</keyword>
<evidence type="ECO:0000256" key="1">
    <source>
        <dbReference type="ARBA" id="ARBA00012513"/>
    </source>
</evidence>
<evidence type="ECO:0000256" key="7">
    <source>
        <dbReference type="ARBA" id="ARBA00047899"/>
    </source>
</evidence>
<dbReference type="InterPro" id="IPR051334">
    <property type="entry name" value="SRPK"/>
</dbReference>
<dbReference type="AlphaFoldDB" id="A0AAD6B106"/>
<comment type="catalytic activity">
    <reaction evidence="8">
        <text>L-seryl-[protein] + ATP = O-phospho-L-seryl-[protein] + ADP + H(+)</text>
        <dbReference type="Rhea" id="RHEA:17989"/>
        <dbReference type="Rhea" id="RHEA-COMP:9863"/>
        <dbReference type="Rhea" id="RHEA-COMP:11604"/>
        <dbReference type="ChEBI" id="CHEBI:15378"/>
        <dbReference type="ChEBI" id="CHEBI:29999"/>
        <dbReference type="ChEBI" id="CHEBI:30616"/>
        <dbReference type="ChEBI" id="CHEBI:83421"/>
        <dbReference type="ChEBI" id="CHEBI:456216"/>
        <dbReference type="EC" id="2.7.11.1"/>
    </reaction>
</comment>
<dbReference type="FunFam" id="3.30.200.20:FF:000770">
    <property type="entry name" value="SRSF protein kinase 2"/>
    <property type="match status" value="1"/>
</dbReference>
<dbReference type="Pfam" id="PF00069">
    <property type="entry name" value="Pkinase"/>
    <property type="match status" value="1"/>
</dbReference>
<keyword evidence="6 9" id="KW-0067">ATP-binding</keyword>
<dbReference type="InterPro" id="IPR008271">
    <property type="entry name" value="Ser/Thr_kinase_AS"/>
</dbReference>
<comment type="similarity">
    <text evidence="10">Belongs to the protein kinase superfamily.</text>
</comment>
<dbReference type="PANTHER" id="PTHR47634">
    <property type="entry name" value="PROTEIN KINASE DOMAIN-CONTAINING PROTEIN-RELATED"/>
    <property type="match status" value="1"/>
</dbReference>
<sequence>MQRTPRSDNIASEQNHTSSHKLEALGCHEQLDPKDSQDSEDPGEYCYGGYHPVHIGDTFNRRYQVVSKLGWGYFSTVWLCQDLRLGQSVAVKVLKSGAGFTQAGQDELALLRCATGPTSRRPSSQRIVQLLDEFKLAGVNGVHMCLVLELLGPDLRSWQLCFGNPGLAQRSVKQILTQILQGLEHLHTQCKIIHTDIKPDNILLCMEEQSHKAPTGESSSSSVLNGKEAKSTEKGQINSYSLKDFTVKIADLGSSCWVYKHFCEEIQTRQYRSLEVLLGSEYGPSADIWSVACMAFELVTGDSLFEPKAGESISLEEDHIAQIMELLGQIPPVVALSGKYSAEYFSPRGNLRRVGPLKLWRLYDVLVEKYNFLLEDAAGFSNFLLRMLDFHPERRATAAQCLQHPWLTSC</sequence>
<dbReference type="GO" id="GO:0000245">
    <property type="term" value="P:spliceosomal complex assembly"/>
    <property type="evidence" value="ECO:0007669"/>
    <property type="project" value="TreeGrafter"/>
</dbReference>
<evidence type="ECO:0000256" key="2">
    <source>
        <dbReference type="ARBA" id="ARBA00022527"/>
    </source>
</evidence>
<dbReference type="Gene3D" id="3.30.200.20">
    <property type="entry name" value="Phosphorylase Kinase, domain 1"/>
    <property type="match status" value="1"/>
</dbReference>
<evidence type="ECO:0000256" key="4">
    <source>
        <dbReference type="ARBA" id="ARBA00022741"/>
    </source>
</evidence>
<evidence type="ECO:0000256" key="9">
    <source>
        <dbReference type="PROSITE-ProRule" id="PRU10141"/>
    </source>
</evidence>
<comment type="catalytic activity">
    <reaction evidence="7">
        <text>L-threonyl-[protein] + ATP = O-phospho-L-threonyl-[protein] + ADP + H(+)</text>
        <dbReference type="Rhea" id="RHEA:46608"/>
        <dbReference type="Rhea" id="RHEA-COMP:11060"/>
        <dbReference type="Rhea" id="RHEA-COMP:11605"/>
        <dbReference type="ChEBI" id="CHEBI:15378"/>
        <dbReference type="ChEBI" id="CHEBI:30013"/>
        <dbReference type="ChEBI" id="CHEBI:30616"/>
        <dbReference type="ChEBI" id="CHEBI:61977"/>
        <dbReference type="ChEBI" id="CHEBI:456216"/>
        <dbReference type="EC" id="2.7.11.1"/>
    </reaction>
</comment>
<evidence type="ECO:0000256" key="5">
    <source>
        <dbReference type="ARBA" id="ARBA00022777"/>
    </source>
</evidence>
<organism evidence="13 14">
    <name type="scientific">Pogonophryne albipinna</name>
    <dbReference type="NCBI Taxonomy" id="1090488"/>
    <lineage>
        <taxon>Eukaryota</taxon>
        <taxon>Metazoa</taxon>
        <taxon>Chordata</taxon>
        <taxon>Craniata</taxon>
        <taxon>Vertebrata</taxon>
        <taxon>Euteleostomi</taxon>
        <taxon>Actinopterygii</taxon>
        <taxon>Neopterygii</taxon>
        <taxon>Teleostei</taxon>
        <taxon>Neoteleostei</taxon>
        <taxon>Acanthomorphata</taxon>
        <taxon>Eupercaria</taxon>
        <taxon>Perciformes</taxon>
        <taxon>Notothenioidei</taxon>
        <taxon>Pogonophryne</taxon>
    </lineage>
</organism>
<dbReference type="EMBL" id="JAPTMU010000012">
    <property type="protein sequence ID" value="KAJ4934737.1"/>
    <property type="molecule type" value="Genomic_DNA"/>
</dbReference>
<evidence type="ECO:0000256" key="10">
    <source>
        <dbReference type="RuleBase" id="RU000304"/>
    </source>
</evidence>
<feature type="binding site" evidence="9">
    <location>
        <position position="92"/>
    </location>
    <ligand>
        <name>ATP</name>
        <dbReference type="ChEBI" id="CHEBI:30616"/>
    </ligand>
</feature>
<dbReference type="PROSITE" id="PS50011">
    <property type="entry name" value="PROTEIN_KINASE_DOM"/>
    <property type="match status" value="1"/>
</dbReference>
<evidence type="ECO:0000313" key="13">
    <source>
        <dbReference type="EMBL" id="KAJ4934737.1"/>
    </source>
</evidence>
<evidence type="ECO:0000256" key="6">
    <source>
        <dbReference type="ARBA" id="ARBA00022840"/>
    </source>
</evidence>
<feature type="domain" description="Protein kinase" evidence="12">
    <location>
        <begin position="63"/>
        <end position="407"/>
    </location>
</feature>
<keyword evidence="3" id="KW-0808">Transferase</keyword>
<dbReference type="FunFam" id="1.10.510.10:FF:000275">
    <property type="entry name" value="SRSF protein kinase 2 isoform X3"/>
    <property type="match status" value="1"/>
</dbReference>